<protein>
    <submittedName>
        <fullName evidence="1">Aminoglycoside phosphotransferase family protein</fullName>
    </submittedName>
</protein>
<dbReference type="InterPro" id="IPR011009">
    <property type="entry name" value="Kinase-like_dom_sf"/>
</dbReference>
<keyword evidence="2" id="KW-1185">Reference proteome</keyword>
<dbReference type="Pfam" id="PF04655">
    <property type="entry name" value="APH_6_hur"/>
    <property type="match status" value="1"/>
</dbReference>
<gene>
    <name evidence="1" type="ORF">ACFSXZ_18250</name>
</gene>
<dbReference type="SUPFAM" id="SSF56112">
    <property type="entry name" value="Protein kinase-like (PK-like)"/>
    <property type="match status" value="1"/>
</dbReference>
<reference evidence="2" key="1">
    <citation type="journal article" date="2019" name="Int. J. Syst. Evol. Microbiol.">
        <title>The Global Catalogue of Microorganisms (GCM) 10K type strain sequencing project: providing services to taxonomists for standard genome sequencing and annotation.</title>
        <authorList>
            <consortium name="The Broad Institute Genomics Platform"/>
            <consortium name="The Broad Institute Genome Sequencing Center for Infectious Disease"/>
            <person name="Wu L."/>
            <person name="Ma J."/>
        </authorList>
    </citation>
    <scope>NUCLEOTIDE SEQUENCE [LARGE SCALE GENOMIC DNA]</scope>
    <source>
        <strain evidence="2">CGMCC 4.7645</strain>
    </source>
</reference>
<dbReference type="RefSeq" id="WP_378266215.1">
    <property type="nucleotide sequence ID" value="NZ_JBHUKR010000007.1"/>
</dbReference>
<evidence type="ECO:0000313" key="1">
    <source>
        <dbReference type="EMBL" id="MFD2418268.1"/>
    </source>
</evidence>
<dbReference type="Proteomes" id="UP001597417">
    <property type="component" value="Unassembled WGS sequence"/>
</dbReference>
<evidence type="ECO:0000313" key="2">
    <source>
        <dbReference type="Proteomes" id="UP001597417"/>
    </source>
</evidence>
<dbReference type="InterPro" id="IPR006748">
    <property type="entry name" value="NH2Glyco/OHUrea_AB-resist_kin"/>
</dbReference>
<name>A0ABW5FTA4_9PSEU</name>
<comment type="caution">
    <text evidence="1">The sequence shown here is derived from an EMBL/GenBank/DDBJ whole genome shotgun (WGS) entry which is preliminary data.</text>
</comment>
<sequence>MIEPGFADRLTRRFGPQIIDWVQAAPALAERLALEWRLRPNTMFPDGSTSLTVGCTTESGTDAVLKLSPQLDVIAEQDRVLRAFQPGGRVPAVFRSAPEHGAILLERLPGGRVTTPTAAQLAEVLSGLHGAVASPRAVVDKELRDGVEYFLALAEAKLGLDGIAGVVLPEDIARARRLRDRLVTSQTETVLLHGDLHYDNLLDCGPDRGLVAIDPKSSIGEPCFDAIDWVLDGTQPISRKIDDLVALTGFDGERLADWCRVGAPVLAIAAIARGRDPGPLLRFSRS</sequence>
<organism evidence="1 2">
    <name type="scientific">Amycolatopsis pigmentata</name>
    <dbReference type="NCBI Taxonomy" id="450801"/>
    <lineage>
        <taxon>Bacteria</taxon>
        <taxon>Bacillati</taxon>
        <taxon>Actinomycetota</taxon>
        <taxon>Actinomycetes</taxon>
        <taxon>Pseudonocardiales</taxon>
        <taxon>Pseudonocardiaceae</taxon>
        <taxon>Amycolatopsis</taxon>
    </lineage>
</organism>
<accession>A0ABW5FTA4</accession>
<proteinExistence type="predicted"/>
<dbReference type="EMBL" id="JBHUKR010000007">
    <property type="protein sequence ID" value="MFD2418268.1"/>
    <property type="molecule type" value="Genomic_DNA"/>
</dbReference>
<dbReference type="Gene3D" id="3.90.1200.10">
    <property type="match status" value="1"/>
</dbReference>